<dbReference type="InterPro" id="IPR032675">
    <property type="entry name" value="LRR_dom_sf"/>
</dbReference>
<dbReference type="FunFam" id="3.40.50.10140:FF:000007">
    <property type="entry name" value="Disease resistance protein (TIR-NBS-LRR class)"/>
    <property type="match status" value="1"/>
</dbReference>
<dbReference type="InterPro" id="IPR001611">
    <property type="entry name" value="Leu-rich_rpt"/>
</dbReference>
<gene>
    <name evidence="10" type="ORF">OLEA9_A032699</name>
</gene>
<dbReference type="GO" id="GO:0007165">
    <property type="term" value="P:signal transduction"/>
    <property type="evidence" value="ECO:0007669"/>
    <property type="project" value="InterPro"/>
</dbReference>
<feature type="compositionally biased region" description="Polar residues" evidence="8">
    <location>
        <begin position="1"/>
        <end position="20"/>
    </location>
</feature>
<proteinExistence type="predicted"/>
<dbReference type="Pfam" id="PF00931">
    <property type="entry name" value="NB-ARC"/>
    <property type="match status" value="1"/>
</dbReference>
<keyword evidence="4" id="KW-0378">Hydrolase</keyword>
<keyword evidence="6" id="KW-0520">NAD</keyword>
<feature type="domain" description="TIR" evidence="9">
    <location>
        <begin position="40"/>
        <end position="209"/>
    </location>
</feature>
<dbReference type="InterPro" id="IPR058546">
    <property type="entry name" value="RPS4B/Roq1-like_LRR"/>
</dbReference>
<dbReference type="OrthoDB" id="1936883at2759"/>
<feature type="non-terminal residue" evidence="10">
    <location>
        <position position="1"/>
    </location>
</feature>
<sequence length="1245" mass="140761">KVPSTLKTSVSLEQQKYQQRSKMSSANASDSSSTAITPVLSYDVFLSFRGEDTRKGFVDHLSTTLHEKGIHTFKDDTELKRGSSISPILEKAIESSEVALVVFSKNYADSSWCLDEIVKIVECNKKFGQKIYPVFYNVDPSDVRKQKGSYKIAFDKYENDRNVEKEKIKSWRNALKEAASVSGWDTNHTADGHESKGIREIAREILKNLSHTISRFKENLIGVESHVQKVTSLLNLERTQDVRMIGIWGMGGIGKTTIVRTVFDQIFNEFEGSCYLDNVREVSKTLGLNSLEEKLLSDTLMEKSANLHNNTSMLFARLRHKRVLVVLDDVNELEHLDRLAGGHDWFGAGSRIIITTRDRQLLSSHQIDDVYEVGFLGTDVALKLFSKFAFKEGFPKDKFEKLAHKAVRYARGLPLALKVLGNFLHGRDIDDWENALDRLEEIPEDKILEKLKLSFDALNDMEKKIFLDVACFFKGKKKEYVIRKLDGFGQQAKDAVRDLIQKSLITVTTDDRLQMHNLLQEMGWYIVRHPHPNNPEKHSRLWLPEEISYVLTENVGTKDIECIHVDYSEPESVKISSKAFTNMENLRLLKIHNASIEQIPASIPRNLQWLDLHKYQARILPANFQGEKLVGLKLSHSHIEHLRGLEKAKLNNLKFINLSYSKKLLKTPDFSNIPNLEKLDLSNCKSLEEVHASLGNLKKLVYLNLAHCVKLKTLPSSIHFKLLKTFVLWDCVKLENFPEVAGEMECLSDLHLEGTAIKELPPSISNISGLVLINLSKCKNLKSLPNSICDFKCLQTLILSDCSQLEKLPENLGQVISLEELLVDGTAITQPPLSITCLTKLNALSFSRCKRPKSLSSLFSGNLESSVSSISGKLSLPKLGFSSSKQKKGSLPPARPSLSGLCSLKKLDLSSSDLLEEISADLGSLSSLEELDLSRNNFVKFPAKISELPRLKILKLESCNSLVSLPDLPKCIAVLDADDCQSLKSLANLSEKHAFLWKVSFHNCFKLFKNEENRNASDKLLHSLLQGQAAVDSRFSILFPGREVPEWFSYQKMGRSVTIPLTTNWHENVTGIAVSIVFECLVPKSKIGVTFKLISRDHEEFTANITQTATKLEENYESAHVWIGYVSFHLFQLLFPKFQSDDWAKIDGCLTIKTMEEAWIKPRGCGIRLVYKEDVKETSQYMETHPGVDQELKILEEAEESIDVLTFGVNQLNWSVDPIEEEGNQIQSLRSSTTFKVQKTLSFDY</sequence>
<evidence type="ECO:0000256" key="2">
    <source>
        <dbReference type="ARBA" id="ARBA00022614"/>
    </source>
</evidence>
<evidence type="ECO:0000256" key="8">
    <source>
        <dbReference type="SAM" id="MobiDB-lite"/>
    </source>
</evidence>
<dbReference type="PANTHER" id="PTHR11017:SF399">
    <property type="entry name" value="ADP-RIBOSYL CYCLASE_CYCLIC ADP-RIBOSE HYDROLASE"/>
    <property type="match status" value="1"/>
</dbReference>
<dbReference type="AlphaFoldDB" id="A0A8S0T8I4"/>
<dbReference type="SMART" id="SM00255">
    <property type="entry name" value="TIR"/>
    <property type="match status" value="1"/>
</dbReference>
<dbReference type="Pfam" id="PF23286">
    <property type="entry name" value="LRR_13"/>
    <property type="match status" value="1"/>
</dbReference>
<dbReference type="Pfam" id="PF13855">
    <property type="entry name" value="LRR_8"/>
    <property type="match status" value="1"/>
</dbReference>
<dbReference type="GO" id="GO:0061809">
    <property type="term" value="F:NAD+ nucleosidase activity, cyclic ADP-ribose generating"/>
    <property type="evidence" value="ECO:0007669"/>
    <property type="project" value="UniProtKB-EC"/>
</dbReference>
<dbReference type="Pfam" id="PF23282">
    <property type="entry name" value="WHD_ROQ1"/>
    <property type="match status" value="1"/>
</dbReference>
<evidence type="ECO:0000256" key="4">
    <source>
        <dbReference type="ARBA" id="ARBA00022801"/>
    </source>
</evidence>
<dbReference type="GO" id="GO:0043531">
    <property type="term" value="F:ADP binding"/>
    <property type="evidence" value="ECO:0007669"/>
    <property type="project" value="InterPro"/>
</dbReference>
<dbReference type="GO" id="GO:0051707">
    <property type="term" value="P:response to other organism"/>
    <property type="evidence" value="ECO:0007669"/>
    <property type="project" value="UniProtKB-ARBA"/>
</dbReference>
<dbReference type="InterPro" id="IPR003591">
    <property type="entry name" value="Leu-rich_rpt_typical-subtyp"/>
</dbReference>
<dbReference type="InterPro" id="IPR035897">
    <property type="entry name" value="Toll_tir_struct_dom_sf"/>
</dbReference>
<dbReference type="SUPFAM" id="SSF46785">
    <property type="entry name" value="Winged helix' DNA-binding domain"/>
    <property type="match status" value="1"/>
</dbReference>
<evidence type="ECO:0000313" key="10">
    <source>
        <dbReference type="EMBL" id="CAA3001254.1"/>
    </source>
</evidence>
<dbReference type="Gene3D" id="1.10.8.430">
    <property type="entry name" value="Helical domain of apoptotic protease-activating factors"/>
    <property type="match status" value="1"/>
</dbReference>
<evidence type="ECO:0000313" key="11">
    <source>
        <dbReference type="Proteomes" id="UP000594638"/>
    </source>
</evidence>
<protein>
    <recommendedName>
        <fullName evidence="1">ADP-ribosyl cyclase/cyclic ADP-ribose hydrolase</fullName>
        <ecNumber evidence="1">3.2.2.6</ecNumber>
    </recommendedName>
</protein>
<keyword evidence="11" id="KW-1185">Reference proteome</keyword>
<name>A0A8S0T8I4_OLEEU</name>
<evidence type="ECO:0000256" key="3">
    <source>
        <dbReference type="ARBA" id="ARBA00022737"/>
    </source>
</evidence>
<dbReference type="PANTHER" id="PTHR11017">
    <property type="entry name" value="LEUCINE-RICH REPEAT-CONTAINING PROTEIN"/>
    <property type="match status" value="1"/>
</dbReference>
<evidence type="ECO:0000256" key="7">
    <source>
        <dbReference type="ARBA" id="ARBA00047304"/>
    </source>
</evidence>
<dbReference type="EC" id="3.2.2.6" evidence="1"/>
<evidence type="ECO:0000256" key="1">
    <source>
        <dbReference type="ARBA" id="ARBA00011982"/>
    </source>
</evidence>
<dbReference type="InterPro" id="IPR002182">
    <property type="entry name" value="NB-ARC"/>
</dbReference>
<comment type="caution">
    <text evidence="10">The sequence shown here is derived from an EMBL/GenBank/DDBJ whole genome shotgun (WGS) entry which is preliminary data.</text>
</comment>
<dbReference type="Gene3D" id="3.40.50.300">
    <property type="entry name" value="P-loop containing nucleotide triphosphate hydrolases"/>
    <property type="match status" value="1"/>
</dbReference>
<dbReference type="InterPro" id="IPR058192">
    <property type="entry name" value="WHD_ROQ1-like"/>
</dbReference>
<dbReference type="PRINTS" id="PR00364">
    <property type="entry name" value="DISEASERSIST"/>
</dbReference>
<keyword evidence="3" id="KW-0677">Repeat</keyword>
<dbReference type="FunFam" id="1.10.8.430:FF:000002">
    <property type="entry name" value="Disease resistance protein (TIR-NBS-LRR class)"/>
    <property type="match status" value="1"/>
</dbReference>
<feature type="compositionally biased region" description="Low complexity" evidence="8">
    <location>
        <begin position="21"/>
        <end position="32"/>
    </location>
</feature>
<evidence type="ECO:0000256" key="6">
    <source>
        <dbReference type="ARBA" id="ARBA00023027"/>
    </source>
</evidence>
<dbReference type="SUPFAM" id="SSF52058">
    <property type="entry name" value="L domain-like"/>
    <property type="match status" value="2"/>
</dbReference>
<dbReference type="GO" id="GO:0006952">
    <property type="term" value="P:defense response"/>
    <property type="evidence" value="ECO:0007669"/>
    <property type="project" value="UniProtKB-KW"/>
</dbReference>
<dbReference type="Pfam" id="PF01582">
    <property type="entry name" value="TIR"/>
    <property type="match status" value="1"/>
</dbReference>
<feature type="region of interest" description="Disordered" evidence="8">
    <location>
        <begin position="1"/>
        <end position="32"/>
    </location>
</feature>
<dbReference type="Proteomes" id="UP000594638">
    <property type="component" value="Unassembled WGS sequence"/>
</dbReference>
<dbReference type="Gene3D" id="3.40.50.10140">
    <property type="entry name" value="Toll/interleukin-1 receptor homology (TIR) domain"/>
    <property type="match status" value="1"/>
</dbReference>
<keyword evidence="5" id="KW-0611">Plant defense</keyword>
<dbReference type="PROSITE" id="PS50104">
    <property type="entry name" value="TIR"/>
    <property type="match status" value="1"/>
</dbReference>
<evidence type="ECO:0000259" key="9">
    <source>
        <dbReference type="PROSITE" id="PS50104"/>
    </source>
</evidence>
<evidence type="ECO:0000256" key="5">
    <source>
        <dbReference type="ARBA" id="ARBA00022821"/>
    </source>
</evidence>
<comment type="catalytic activity">
    <reaction evidence="7">
        <text>NAD(+) + H2O = ADP-D-ribose + nicotinamide + H(+)</text>
        <dbReference type="Rhea" id="RHEA:16301"/>
        <dbReference type="ChEBI" id="CHEBI:15377"/>
        <dbReference type="ChEBI" id="CHEBI:15378"/>
        <dbReference type="ChEBI" id="CHEBI:17154"/>
        <dbReference type="ChEBI" id="CHEBI:57540"/>
        <dbReference type="ChEBI" id="CHEBI:57967"/>
        <dbReference type="EC" id="3.2.2.6"/>
    </reaction>
    <physiologicalReaction direction="left-to-right" evidence="7">
        <dbReference type="Rhea" id="RHEA:16302"/>
    </physiologicalReaction>
</comment>
<dbReference type="InterPro" id="IPR042197">
    <property type="entry name" value="Apaf_helical"/>
</dbReference>
<dbReference type="InterPro" id="IPR036390">
    <property type="entry name" value="WH_DNA-bd_sf"/>
</dbReference>
<dbReference type="SMART" id="SM00369">
    <property type="entry name" value="LRR_TYP"/>
    <property type="match status" value="4"/>
</dbReference>
<dbReference type="InterPro" id="IPR045344">
    <property type="entry name" value="C-JID"/>
</dbReference>
<dbReference type="InterPro" id="IPR044974">
    <property type="entry name" value="Disease_R_plants"/>
</dbReference>
<dbReference type="SUPFAM" id="SSF52200">
    <property type="entry name" value="Toll/Interleukin receptor TIR domain"/>
    <property type="match status" value="1"/>
</dbReference>
<dbReference type="Gene3D" id="3.80.10.10">
    <property type="entry name" value="Ribonuclease Inhibitor"/>
    <property type="match status" value="3"/>
</dbReference>
<keyword evidence="2" id="KW-0433">Leucine-rich repeat</keyword>
<accession>A0A8S0T8I4</accession>
<dbReference type="InterPro" id="IPR027417">
    <property type="entry name" value="P-loop_NTPase"/>
</dbReference>
<organism evidence="10 11">
    <name type="scientific">Olea europaea subsp. europaea</name>
    <dbReference type="NCBI Taxonomy" id="158383"/>
    <lineage>
        <taxon>Eukaryota</taxon>
        <taxon>Viridiplantae</taxon>
        <taxon>Streptophyta</taxon>
        <taxon>Embryophyta</taxon>
        <taxon>Tracheophyta</taxon>
        <taxon>Spermatophyta</taxon>
        <taxon>Magnoliopsida</taxon>
        <taxon>eudicotyledons</taxon>
        <taxon>Gunneridae</taxon>
        <taxon>Pentapetalae</taxon>
        <taxon>asterids</taxon>
        <taxon>lamiids</taxon>
        <taxon>Lamiales</taxon>
        <taxon>Oleaceae</taxon>
        <taxon>Oleeae</taxon>
        <taxon>Olea</taxon>
    </lineage>
</organism>
<dbReference type="Gramene" id="OE9A032699T1">
    <property type="protein sequence ID" value="OE9A032699C1"/>
    <property type="gene ID" value="OE9A032699"/>
</dbReference>
<dbReference type="Pfam" id="PF20160">
    <property type="entry name" value="C-JID"/>
    <property type="match status" value="1"/>
</dbReference>
<dbReference type="EMBL" id="CACTIH010005747">
    <property type="protein sequence ID" value="CAA3001254.1"/>
    <property type="molecule type" value="Genomic_DNA"/>
</dbReference>
<dbReference type="SUPFAM" id="SSF52540">
    <property type="entry name" value="P-loop containing nucleoside triphosphate hydrolases"/>
    <property type="match status" value="1"/>
</dbReference>
<reference evidence="10 11" key="1">
    <citation type="submission" date="2019-12" db="EMBL/GenBank/DDBJ databases">
        <authorList>
            <person name="Alioto T."/>
            <person name="Alioto T."/>
            <person name="Gomez Garrido J."/>
        </authorList>
    </citation>
    <scope>NUCLEOTIDE SEQUENCE [LARGE SCALE GENOMIC DNA]</scope>
</reference>
<dbReference type="InterPro" id="IPR000157">
    <property type="entry name" value="TIR_dom"/>
</dbReference>